<evidence type="ECO:0000313" key="2">
    <source>
        <dbReference type="Proteomes" id="UP000028194"/>
    </source>
</evidence>
<sequence>MSHIIVRLSAKNYVAKDSIMLCKLMMPIMYKEEK</sequence>
<evidence type="ECO:0000313" key="1">
    <source>
        <dbReference type="EMBL" id="AIF83545.1"/>
    </source>
</evidence>
<accession>A0A075MR17</accession>
<dbReference type="STRING" id="1459636.NTE_01482"/>
<gene>
    <name evidence="1" type="ORF">NTE_01482</name>
</gene>
<dbReference type="KEGG" id="nev:NTE_01482"/>
<dbReference type="HOGENOM" id="CLU_3371268_0_0_2"/>
<dbReference type="AlphaFoldDB" id="A0A075MR17"/>
<reference evidence="1 2" key="1">
    <citation type="journal article" date="2014" name="PLoS ONE">
        <title>Genome Sequence of Candidatus Nitrososphaera evergladensis from Group I.1b Enriched from Everglades Soil Reveals Novel Genomic Features of the Ammonia-Oxidizing Archaea.</title>
        <authorList>
            <person name="Zhalnina K.V."/>
            <person name="Dias R."/>
            <person name="Leonard M.T."/>
            <person name="Dorr de Quadros P."/>
            <person name="Camargo F.A."/>
            <person name="Drew J.C."/>
            <person name="Farmerie W.G."/>
            <person name="Daroub S.H."/>
            <person name="Triplett E.W."/>
        </authorList>
    </citation>
    <scope>NUCLEOTIDE SEQUENCE [LARGE SCALE GENOMIC DNA]</scope>
    <source>
        <strain evidence="1 2">SR1</strain>
    </source>
</reference>
<dbReference type="Proteomes" id="UP000028194">
    <property type="component" value="Chromosome"/>
</dbReference>
<proteinExistence type="predicted"/>
<keyword evidence="2" id="KW-1185">Reference proteome</keyword>
<organism evidence="1 2">
    <name type="scientific">Candidatus Nitrososphaera evergladensis SR1</name>
    <dbReference type="NCBI Taxonomy" id="1459636"/>
    <lineage>
        <taxon>Archaea</taxon>
        <taxon>Nitrososphaerota</taxon>
        <taxon>Nitrososphaeria</taxon>
        <taxon>Nitrososphaerales</taxon>
        <taxon>Nitrososphaeraceae</taxon>
        <taxon>Nitrososphaera</taxon>
    </lineage>
</organism>
<protein>
    <submittedName>
        <fullName evidence="1">Uncharacterized protein</fullName>
    </submittedName>
</protein>
<name>A0A075MR17_9ARCH</name>
<dbReference type="EMBL" id="CP007174">
    <property type="protein sequence ID" value="AIF83545.1"/>
    <property type="molecule type" value="Genomic_DNA"/>
</dbReference>